<reference evidence="2" key="1">
    <citation type="submission" date="2022-08" db="EMBL/GenBank/DDBJ databases">
        <title>Draft genome sequence of Lysinibacillus sp. strain KH24.</title>
        <authorList>
            <person name="Kanbe H."/>
            <person name="Itoh H."/>
        </authorList>
    </citation>
    <scope>NUCLEOTIDE SEQUENCE</scope>
    <source>
        <strain evidence="2">KH24</strain>
    </source>
</reference>
<proteinExistence type="predicted"/>
<name>A0ABQ5NRA0_9BACI</name>
<evidence type="ECO:0000313" key="2">
    <source>
        <dbReference type="EMBL" id="GLC90544.1"/>
    </source>
</evidence>
<evidence type="ECO:0000256" key="1">
    <source>
        <dbReference type="SAM" id="Phobius"/>
    </source>
</evidence>
<dbReference type="Proteomes" id="UP001065593">
    <property type="component" value="Unassembled WGS sequence"/>
</dbReference>
<accession>A0ABQ5NRA0</accession>
<evidence type="ECO:0000313" key="3">
    <source>
        <dbReference type="Proteomes" id="UP001065593"/>
    </source>
</evidence>
<protein>
    <submittedName>
        <fullName evidence="2">Uncharacterized protein</fullName>
    </submittedName>
</protein>
<feature type="transmembrane region" description="Helical" evidence="1">
    <location>
        <begin position="61"/>
        <end position="82"/>
    </location>
</feature>
<comment type="caution">
    <text evidence="2">The sequence shown here is derived from an EMBL/GenBank/DDBJ whole genome shotgun (WGS) entry which is preliminary data.</text>
</comment>
<keyword evidence="1" id="KW-0812">Transmembrane</keyword>
<keyword evidence="3" id="KW-1185">Reference proteome</keyword>
<dbReference type="EMBL" id="BRZA01000012">
    <property type="protein sequence ID" value="GLC90544.1"/>
    <property type="molecule type" value="Genomic_DNA"/>
</dbReference>
<feature type="transmembrane region" description="Helical" evidence="1">
    <location>
        <begin position="32"/>
        <end position="49"/>
    </location>
</feature>
<dbReference type="RefSeq" id="WP_264990453.1">
    <property type="nucleotide sequence ID" value="NZ_BRZA01000012.1"/>
</dbReference>
<keyword evidence="1" id="KW-1133">Transmembrane helix</keyword>
<sequence length="113" mass="12946">MQSNIIFLFIGIVLSVTSKVVQFVFKSKIGDMIVIPAAIFFVLAVLFSIPQFKHLERMNRIVLAVFACMTVVSFQVMMLLLVGYHTKIGFLFLIPCIVSAMLVVYKWFKYFPK</sequence>
<organism evidence="2 3">
    <name type="scientific">Lysinibacillus piscis</name>
    <dbReference type="NCBI Taxonomy" id="2518931"/>
    <lineage>
        <taxon>Bacteria</taxon>
        <taxon>Bacillati</taxon>
        <taxon>Bacillota</taxon>
        <taxon>Bacilli</taxon>
        <taxon>Bacillales</taxon>
        <taxon>Bacillaceae</taxon>
        <taxon>Lysinibacillus</taxon>
    </lineage>
</organism>
<gene>
    <name evidence="2" type="ORF">LYSBPC_36710</name>
</gene>
<feature type="transmembrane region" description="Helical" evidence="1">
    <location>
        <begin position="88"/>
        <end position="108"/>
    </location>
</feature>
<keyword evidence="1" id="KW-0472">Membrane</keyword>